<evidence type="ECO:0000313" key="1">
    <source>
        <dbReference type="EMBL" id="KAI9904670.1"/>
    </source>
</evidence>
<proteinExistence type="predicted"/>
<organism evidence="1 2">
    <name type="scientific">Trichothecium roseum</name>
    <dbReference type="NCBI Taxonomy" id="47278"/>
    <lineage>
        <taxon>Eukaryota</taxon>
        <taxon>Fungi</taxon>
        <taxon>Dikarya</taxon>
        <taxon>Ascomycota</taxon>
        <taxon>Pezizomycotina</taxon>
        <taxon>Sordariomycetes</taxon>
        <taxon>Hypocreomycetidae</taxon>
        <taxon>Hypocreales</taxon>
        <taxon>Hypocreales incertae sedis</taxon>
        <taxon>Trichothecium</taxon>
    </lineage>
</organism>
<accession>A0ACC0VG32</accession>
<keyword evidence="2" id="KW-1185">Reference proteome</keyword>
<reference evidence="1" key="1">
    <citation type="submission" date="2022-10" db="EMBL/GenBank/DDBJ databases">
        <title>Complete Genome of Trichothecium roseum strain YXFP-22015, a Plant Pathogen Isolated from Citrus.</title>
        <authorList>
            <person name="Wang Y."/>
            <person name="Zhu L."/>
        </authorList>
    </citation>
    <scope>NUCLEOTIDE SEQUENCE</scope>
    <source>
        <strain evidence="1">YXFP-22015</strain>
    </source>
</reference>
<protein>
    <submittedName>
        <fullName evidence="1">Uncharacterized protein</fullName>
    </submittedName>
</protein>
<dbReference type="Proteomes" id="UP001163324">
    <property type="component" value="Chromosome 1"/>
</dbReference>
<sequence>MADLPSSDATSRSGADGPAHHDDSSSMSASGPYIAHSDETGGPSVCRWQSAEFYGQECSRYFDCPSHIVERRGHHDEEGDQSVSTGSDAASNNADDSGQSSASRPDSGSSQREAPAESAHEITASSDVANQPPLISHATSQTELPSREAANPTVSNLQEQLRQIHVAGSGSESSNLQTPPSLGSGSPTSTRDTRRRSSYGFGETPTQYSLPPPPLSRREDDHQVEHDFVLPRWQPDVEVTLCPICHTQFSIFVRKHHCRKCGRVVCNSCSPHRIIIPHQYIVRPPGSEIPMPQSLLMDSLGVSFIDMHRISGGERVRLCNPCVPDPNIAPPQSPSASVSSSSRSVHHRSRSSLGNQYGPPIPSSRHGAVFASSQAHDPFRPYGHRSRSIAVNATIHGGSSSPGSSRYRSSTASQHPSMSRSGPSRPPIYTDRYSSLGGTASSSRQRRLPSTPQIAEEDECPVCHRELPSRDLPNWESLRETHITGCIQNHSTYGTPRNSTPGADEAPVTPRRTGMYTYPATEKDCVDDAECTICLEEFTVGVPMARLECLCRFHRSCIAAWFVNHPGRCPVHQHDGFGY</sequence>
<name>A0ACC0VG32_9HYPO</name>
<gene>
    <name evidence="1" type="ORF">N3K66_001199</name>
</gene>
<comment type="caution">
    <text evidence="1">The sequence shown here is derived from an EMBL/GenBank/DDBJ whole genome shotgun (WGS) entry which is preliminary data.</text>
</comment>
<dbReference type="EMBL" id="CM047940">
    <property type="protein sequence ID" value="KAI9904670.1"/>
    <property type="molecule type" value="Genomic_DNA"/>
</dbReference>
<evidence type="ECO:0000313" key="2">
    <source>
        <dbReference type="Proteomes" id="UP001163324"/>
    </source>
</evidence>